<organism evidence="5 6">
    <name type="scientific">Halogranum gelatinilyticum</name>
    <dbReference type="NCBI Taxonomy" id="660521"/>
    <lineage>
        <taxon>Archaea</taxon>
        <taxon>Methanobacteriati</taxon>
        <taxon>Methanobacteriota</taxon>
        <taxon>Stenosarchaea group</taxon>
        <taxon>Halobacteria</taxon>
        <taxon>Halobacteriales</taxon>
        <taxon>Haloferacaceae</taxon>
    </lineage>
</organism>
<dbReference type="GO" id="GO:0016788">
    <property type="term" value="F:hydrolase activity, acting on ester bonds"/>
    <property type="evidence" value="ECO:0007669"/>
    <property type="project" value="UniProtKB-ARBA"/>
</dbReference>
<dbReference type="InterPro" id="IPR029058">
    <property type="entry name" value="AB_hydrolase_fold"/>
</dbReference>
<feature type="compositionally biased region" description="Basic and acidic residues" evidence="3">
    <location>
        <begin position="11"/>
        <end position="31"/>
    </location>
</feature>
<sequence>MSPSPQSAWRSRRESERDDSPRRPSREAFSKVSVRFDSDGDDCAGWLYRPDSAENPPVVVMAPGLGAERTFGYPLVAERLAEAGYAVLLFDYRHFGDSEGEPRNLVDPAKQVADWRAAVSKVRDLDRVDGSRVILWGYSFAGGHALSVAAEDPRLAAVVAVAPFVDGKVAAKARGLKGGAKAVAAGFRDKLQSLVGRPYTVPIVGDPEEFAVVDAPGAKASLFRLIPKGSDWENACPARVFLSIRGYRPVESAEDVRCPTLFLGGADDDVVSLDAIESASEAVPNATFVRLPTDHFGYFDDAFESTFGHQLAFLDEAVGW</sequence>
<protein>
    <submittedName>
        <fullName evidence="5">Alpha/beta hydrolase family protein</fullName>
    </submittedName>
</protein>
<dbReference type="RefSeq" id="WP_089697491.1">
    <property type="nucleotide sequence ID" value="NZ_FNHL01000002.1"/>
</dbReference>
<dbReference type="InterPro" id="IPR050261">
    <property type="entry name" value="FrsA_esterase"/>
</dbReference>
<reference evidence="6" key="1">
    <citation type="submission" date="2016-10" db="EMBL/GenBank/DDBJ databases">
        <authorList>
            <person name="Varghese N."/>
            <person name="Submissions S."/>
        </authorList>
    </citation>
    <scope>NUCLEOTIDE SEQUENCE [LARGE SCALE GENOMIC DNA]</scope>
    <source>
        <strain evidence="6">CGMCC 1.10119</strain>
    </source>
</reference>
<dbReference type="InterPro" id="IPR000073">
    <property type="entry name" value="AB_hydrolase_1"/>
</dbReference>
<gene>
    <name evidence="5" type="ORF">SAMN04487949_2207</name>
</gene>
<evidence type="ECO:0000259" key="4">
    <source>
        <dbReference type="Pfam" id="PF00561"/>
    </source>
</evidence>
<dbReference type="OrthoDB" id="11256at2157"/>
<name>A0A1G9UIN3_9EURY</name>
<feature type="region of interest" description="Disordered" evidence="3">
    <location>
        <begin position="1"/>
        <end position="31"/>
    </location>
</feature>
<evidence type="ECO:0000313" key="6">
    <source>
        <dbReference type="Proteomes" id="UP000199451"/>
    </source>
</evidence>
<dbReference type="AlphaFoldDB" id="A0A1G9UIN3"/>
<keyword evidence="1 5" id="KW-0378">Hydrolase</keyword>
<dbReference type="SUPFAM" id="SSF53474">
    <property type="entry name" value="alpha/beta-Hydrolases"/>
    <property type="match status" value="1"/>
</dbReference>
<dbReference type="PANTHER" id="PTHR22946">
    <property type="entry name" value="DIENELACTONE HYDROLASE DOMAIN-CONTAINING PROTEIN-RELATED"/>
    <property type="match status" value="1"/>
</dbReference>
<proteinExistence type="inferred from homology"/>
<evidence type="ECO:0000256" key="1">
    <source>
        <dbReference type="ARBA" id="ARBA00022801"/>
    </source>
</evidence>
<dbReference type="STRING" id="660521.SAMN04487949_2207"/>
<dbReference type="PANTHER" id="PTHR22946:SF9">
    <property type="entry name" value="POLYKETIDE TRANSFERASE AF380"/>
    <property type="match status" value="1"/>
</dbReference>
<dbReference type="PRINTS" id="PR00111">
    <property type="entry name" value="ABHYDROLASE"/>
</dbReference>
<feature type="domain" description="AB hydrolase-1" evidence="4">
    <location>
        <begin position="57"/>
        <end position="301"/>
    </location>
</feature>
<comment type="similarity">
    <text evidence="2">Belongs to the AB hydrolase superfamily. FUS2 hydrolase family.</text>
</comment>
<dbReference type="Gene3D" id="3.40.50.1820">
    <property type="entry name" value="alpha/beta hydrolase"/>
    <property type="match status" value="1"/>
</dbReference>
<dbReference type="Proteomes" id="UP000199451">
    <property type="component" value="Unassembled WGS sequence"/>
</dbReference>
<evidence type="ECO:0000256" key="2">
    <source>
        <dbReference type="ARBA" id="ARBA00038115"/>
    </source>
</evidence>
<keyword evidence="6" id="KW-1185">Reference proteome</keyword>
<evidence type="ECO:0000313" key="5">
    <source>
        <dbReference type="EMBL" id="SDM59800.1"/>
    </source>
</evidence>
<dbReference type="Pfam" id="PF00561">
    <property type="entry name" value="Abhydrolase_1"/>
    <property type="match status" value="1"/>
</dbReference>
<accession>A0A1G9UIN3</accession>
<dbReference type="EMBL" id="FNHL01000002">
    <property type="protein sequence ID" value="SDM59800.1"/>
    <property type="molecule type" value="Genomic_DNA"/>
</dbReference>
<evidence type="ECO:0000256" key="3">
    <source>
        <dbReference type="SAM" id="MobiDB-lite"/>
    </source>
</evidence>